<organism evidence="2 3">
    <name type="scientific">Ustilago bromivora</name>
    <dbReference type="NCBI Taxonomy" id="307758"/>
    <lineage>
        <taxon>Eukaryota</taxon>
        <taxon>Fungi</taxon>
        <taxon>Dikarya</taxon>
        <taxon>Basidiomycota</taxon>
        <taxon>Ustilaginomycotina</taxon>
        <taxon>Ustilaginomycetes</taxon>
        <taxon>Ustilaginales</taxon>
        <taxon>Ustilaginaceae</taxon>
        <taxon>Ustilago</taxon>
    </lineage>
</organism>
<evidence type="ECO:0000313" key="2">
    <source>
        <dbReference type="EMBL" id="SAM82497.1"/>
    </source>
</evidence>
<evidence type="ECO:0000256" key="1">
    <source>
        <dbReference type="SAM" id="MobiDB-lite"/>
    </source>
</evidence>
<protein>
    <submittedName>
        <fullName evidence="2">Uncharacterized protein</fullName>
    </submittedName>
</protein>
<proteinExistence type="predicted"/>
<evidence type="ECO:0000313" key="3">
    <source>
        <dbReference type="Proteomes" id="UP000179920"/>
    </source>
</evidence>
<name>A0A1K0GR11_9BASI</name>
<dbReference type="EMBL" id="LT558123">
    <property type="protein sequence ID" value="SAM82497.1"/>
    <property type="molecule type" value="Genomic_DNA"/>
</dbReference>
<dbReference type="Proteomes" id="UP000179920">
    <property type="component" value="Chromosome VII"/>
</dbReference>
<reference evidence="3" key="1">
    <citation type="submission" date="2016-04" db="EMBL/GenBank/DDBJ databases">
        <authorList>
            <person name="Guldener U."/>
            <person name="Guldener U."/>
        </authorList>
    </citation>
    <scope>NUCLEOTIDE SEQUENCE [LARGE SCALE GENOMIC DNA]</scope>
    <source>
        <strain evidence="3">UB2112</strain>
    </source>
</reference>
<dbReference type="AlphaFoldDB" id="A0A1K0GR11"/>
<gene>
    <name evidence="2" type="ORF">UBRO_20673</name>
</gene>
<accession>A0A1K0GR11</accession>
<sequence>MPCQFKNCAMPLQLNDPHIANNPLPEDSSDDQAETVPVPPGHQTITRHKTPSPCDSGSDNNKLDEPLLDLNNINRLNATTLQNMLIELALHKQAETSVSQGLRRRSCREDLKWAPGGNDLIGQVVHINCEINRGMGFWLISPKLIRTSCQGSCA</sequence>
<feature type="region of interest" description="Disordered" evidence="1">
    <location>
        <begin position="16"/>
        <end position="63"/>
    </location>
</feature>